<dbReference type="RefSeq" id="WP_063949032.1">
    <property type="nucleotide sequence ID" value="NZ_LXPS01000011.1"/>
</dbReference>
<gene>
    <name evidence="2" type="ORF">A7J57_14690</name>
</gene>
<dbReference type="AlphaFoldDB" id="A0A176XD58"/>
<evidence type="ECO:0008006" key="4">
    <source>
        <dbReference type="Google" id="ProtNLM"/>
    </source>
</evidence>
<dbReference type="EMBL" id="LXPS01000011">
    <property type="protein sequence ID" value="OAE47261.1"/>
    <property type="molecule type" value="Genomic_DNA"/>
</dbReference>
<keyword evidence="1" id="KW-0472">Membrane</keyword>
<keyword evidence="1" id="KW-1133">Transmembrane helix</keyword>
<name>A0A176XD58_AGRTU</name>
<sequence>MVTMREIRRIAWSIFWKTFLASLLLGFVGGAVFGGIAGFIIGILGGTKDLIVSVSSVGGAVIGLVLYFLTFNFFLARTIGKRIGNKQLQLVDSAAFGEKSYAN</sequence>
<feature type="transmembrane region" description="Helical" evidence="1">
    <location>
        <begin position="50"/>
        <end position="76"/>
    </location>
</feature>
<feature type="transmembrane region" description="Helical" evidence="1">
    <location>
        <begin position="20"/>
        <end position="44"/>
    </location>
</feature>
<proteinExistence type="predicted"/>
<dbReference type="Proteomes" id="UP000077098">
    <property type="component" value="Unassembled WGS sequence"/>
</dbReference>
<organism evidence="2 3">
    <name type="scientific">Agrobacterium tumefaciens</name>
    <dbReference type="NCBI Taxonomy" id="358"/>
    <lineage>
        <taxon>Bacteria</taxon>
        <taxon>Pseudomonadati</taxon>
        <taxon>Pseudomonadota</taxon>
        <taxon>Alphaproteobacteria</taxon>
        <taxon>Hyphomicrobiales</taxon>
        <taxon>Rhizobiaceae</taxon>
        <taxon>Rhizobium/Agrobacterium group</taxon>
        <taxon>Agrobacterium</taxon>
        <taxon>Agrobacterium tumefaciens complex</taxon>
    </lineage>
</organism>
<reference evidence="2 3" key="1">
    <citation type="submission" date="2016-05" db="EMBL/GenBank/DDBJ databases">
        <authorList>
            <person name="Lavstsen T."/>
            <person name="Jespersen J.S."/>
        </authorList>
    </citation>
    <scope>NUCLEOTIDE SEQUENCE [LARGE SCALE GENOMIC DNA]</scope>
    <source>
        <strain evidence="2 3">KCJ1736</strain>
    </source>
</reference>
<evidence type="ECO:0000256" key="1">
    <source>
        <dbReference type="SAM" id="Phobius"/>
    </source>
</evidence>
<protein>
    <recommendedName>
        <fullName evidence="4">Transmembrane protein</fullName>
    </recommendedName>
</protein>
<comment type="caution">
    <text evidence="2">The sequence shown here is derived from an EMBL/GenBank/DDBJ whole genome shotgun (WGS) entry which is preliminary data.</text>
</comment>
<accession>A0A176XD58</accession>
<evidence type="ECO:0000313" key="3">
    <source>
        <dbReference type="Proteomes" id="UP000077098"/>
    </source>
</evidence>
<evidence type="ECO:0000313" key="2">
    <source>
        <dbReference type="EMBL" id="OAE47261.1"/>
    </source>
</evidence>
<keyword evidence="1" id="KW-0812">Transmembrane</keyword>